<keyword evidence="2" id="KW-0255">Endonuclease</keyword>
<dbReference type="InterPro" id="IPR003615">
    <property type="entry name" value="HNH_nuc"/>
</dbReference>
<dbReference type="InterPro" id="IPR002711">
    <property type="entry name" value="HNH"/>
</dbReference>
<proteinExistence type="predicted"/>
<comment type="caution">
    <text evidence="2">The sequence shown here is derived from an EMBL/GenBank/DDBJ whole genome shotgun (WGS) entry which is preliminary data.</text>
</comment>
<sequence>MSDYTSLSSRKRRQLLDASIAAHGWTCCICATAIEPGDESLQHVISRSKGGTDELTNLRPAHKRCNYALGDRELDERFIVVGGESFFCQ</sequence>
<name>A0ABV5WYY0_9MICO</name>
<dbReference type="CDD" id="cd00085">
    <property type="entry name" value="HNHc"/>
    <property type="match status" value="1"/>
</dbReference>
<evidence type="ECO:0000313" key="3">
    <source>
        <dbReference type="Proteomes" id="UP001589707"/>
    </source>
</evidence>
<dbReference type="RefSeq" id="WP_376838475.1">
    <property type="nucleotide sequence ID" value="NZ_JBHMAU010000025.1"/>
</dbReference>
<keyword evidence="2" id="KW-0378">Hydrolase</keyword>
<feature type="domain" description="HNH" evidence="1">
    <location>
        <begin position="40"/>
        <end position="72"/>
    </location>
</feature>
<reference evidence="2 3" key="1">
    <citation type="submission" date="2024-09" db="EMBL/GenBank/DDBJ databases">
        <authorList>
            <person name="Sun Q."/>
            <person name="Mori K."/>
        </authorList>
    </citation>
    <scope>NUCLEOTIDE SEQUENCE [LARGE SCALE GENOMIC DNA]</scope>
    <source>
        <strain evidence="2 3">JCM 11683</strain>
    </source>
</reference>
<dbReference type="GO" id="GO:0004519">
    <property type="term" value="F:endonuclease activity"/>
    <property type="evidence" value="ECO:0007669"/>
    <property type="project" value="UniProtKB-KW"/>
</dbReference>
<dbReference type="Gene3D" id="1.10.30.50">
    <property type="match status" value="1"/>
</dbReference>
<keyword evidence="3" id="KW-1185">Reference proteome</keyword>
<evidence type="ECO:0000259" key="1">
    <source>
        <dbReference type="Pfam" id="PF01844"/>
    </source>
</evidence>
<dbReference type="Pfam" id="PF01844">
    <property type="entry name" value="HNH"/>
    <property type="match status" value="1"/>
</dbReference>
<accession>A0ABV5WYY0</accession>
<organism evidence="2 3">
    <name type="scientific">Brevibacterium otitidis</name>
    <dbReference type="NCBI Taxonomy" id="53364"/>
    <lineage>
        <taxon>Bacteria</taxon>
        <taxon>Bacillati</taxon>
        <taxon>Actinomycetota</taxon>
        <taxon>Actinomycetes</taxon>
        <taxon>Micrococcales</taxon>
        <taxon>Brevibacteriaceae</taxon>
        <taxon>Brevibacterium</taxon>
    </lineage>
</organism>
<dbReference type="EMBL" id="JBHMAU010000025">
    <property type="protein sequence ID" value="MFB9775388.1"/>
    <property type="molecule type" value="Genomic_DNA"/>
</dbReference>
<evidence type="ECO:0000313" key="2">
    <source>
        <dbReference type="EMBL" id="MFB9775388.1"/>
    </source>
</evidence>
<keyword evidence="2" id="KW-0540">Nuclease</keyword>
<gene>
    <name evidence="2" type="ORF">ACFFN1_03015</name>
</gene>
<dbReference type="Proteomes" id="UP001589707">
    <property type="component" value="Unassembled WGS sequence"/>
</dbReference>
<protein>
    <submittedName>
        <fullName evidence="2">HNH endonuclease</fullName>
    </submittedName>
</protein>